<keyword evidence="4" id="KW-1185">Reference proteome</keyword>
<keyword evidence="2" id="KW-1133">Transmembrane helix</keyword>
<keyword evidence="2" id="KW-0472">Membrane</keyword>
<evidence type="ECO:0000256" key="2">
    <source>
        <dbReference type="SAM" id="Phobius"/>
    </source>
</evidence>
<sequence length="341" mass="36789">FSFCVIGYAVTVYIIIAGIVFIRLQPKQTWGFFIPFYIIVGIVSFIIPTIGVLGTFNEHFGLSIAYAILMALTTISTITVVIRNVAHLPSLIFNIACTILAFVFASDCHRIKQDRLMSIATTMATRQTFFVVDAMPSQPSIDPNLNQLYQTVRTQMNGPLLPPQTTPVGNTAYARPVVSHVGGALQMGGVSQMGVASKMDVGLQMGGISHRVAPTSHGQVTYFGDGGAQQVVSASSMGWQAMDGQYVGDYQSGGQRSNGGFMADNLRLGGVPFSGLQIADTKDDRFEGNSSRKGSQGNGELYNGMNQIPIVTPIENSLDFCAACYPCPPLQYLLINRTFLT</sequence>
<dbReference type="EMBL" id="CAJPVJ010012863">
    <property type="protein sequence ID" value="CAG2174549.1"/>
    <property type="molecule type" value="Genomic_DNA"/>
</dbReference>
<feature type="transmembrane region" description="Helical" evidence="2">
    <location>
        <begin position="36"/>
        <end position="56"/>
    </location>
</feature>
<dbReference type="EMBL" id="OC927688">
    <property type="protein sequence ID" value="CAD7657363.1"/>
    <property type="molecule type" value="Genomic_DNA"/>
</dbReference>
<name>A0A7R9QTP7_9ACAR</name>
<dbReference type="AlphaFoldDB" id="A0A7R9QTP7"/>
<evidence type="ECO:0000256" key="1">
    <source>
        <dbReference type="SAM" id="MobiDB-lite"/>
    </source>
</evidence>
<feature type="transmembrane region" description="Helical" evidence="2">
    <location>
        <begin position="62"/>
        <end position="81"/>
    </location>
</feature>
<feature type="non-terminal residue" evidence="3">
    <location>
        <position position="1"/>
    </location>
</feature>
<proteinExistence type="predicted"/>
<organism evidence="3">
    <name type="scientific">Oppiella nova</name>
    <dbReference type="NCBI Taxonomy" id="334625"/>
    <lineage>
        <taxon>Eukaryota</taxon>
        <taxon>Metazoa</taxon>
        <taxon>Ecdysozoa</taxon>
        <taxon>Arthropoda</taxon>
        <taxon>Chelicerata</taxon>
        <taxon>Arachnida</taxon>
        <taxon>Acari</taxon>
        <taxon>Acariformes</taxon>
        <taxon>Sarcoptiformes</taxon>
        <taxon>Oribatida</taxon>
        <taxon>Brachypylina</taxon>
        <taxon>Oppioidea</taxon>
        <taxon>Oppiidae</taxon>
        <taxon>Oppiella</taxon>
    </lineage>
</organism>
<evidence type="ECO:0000313" key="3">
    <source>
        <dbReference type="EMBL" id="CAD7657363.1"/>
    </source>
</evidence>
<accession>A0A7R9QTP7</accession>
<gene>
    <name evidence="3" type="ORF">ONB1V03_LOCUS13993</name>
</gene>
<keyword evidence="2" id="KW-0812">Transmembrane</keyword>
<evidence type="ECO:0000313" key="4">
    <source>
        <dbReference type="Proteomes" id="UP000728032"/>
    </source>
</evidence>
<protein>
    <submittedName>
        <fullName evidence="3">Uncharacterized protein</fullName>
    </submittedName>
</protein>
<feature type="transmembrane region" description="Helical" evidence="2">
    <location>
        <begin position="6"/>
        <end position="24"/>
    </location>
</feature>
<feature type="transmembrane region" description="Helical" evidence="2">
    <location>
        <begin position="88"/>
        <end position="105"/>
    </location>
</feature>
<dbReference type="Proteomes" id="UP000728032">
    <property type="component" value="Unassembled WGS sequence"/>
</dbReference>
<reference evidence="3" key="1">
    <citation type="submission" date="2020-11" db="EMBL/GenBank/DDBJ databases">
        <authorList>
            <person name="Tran Van P."/>
        </authorList>
    </citation>
    <scope>NUCLEOTIDE SEQUENCE</scope>
</reference>
<feature type="region of interest" description="Disordered" evidence="1">
    <location>
        <begin position="282"/>
        <end position="302"/>
    </location>
</feature>